<keyword evidence="3" id="KW-0732">Signal</keyword>
<dbReference type="InterPro" id="IPR050333">
    <property type="entry name" value="SLRP"/>
</dbReference>
<dbReference type="Proteomes" id="UP001151699">
    <property type="component" value="Chromosome A"/>
</dbReference>
<dbReference type="InterPro" id="IPR026906">
    <property type="entry name" value="LRR_5"/>
</dbReference>
<gene>
    <name evidence="4" type="primary">Toll-7_1</name>
    <name evidence="4" type="ORF">Bhyg_02497</name>
</gene>
<feature type="signal peptide" evidence="3">
    <location>
        <begin position="1"/>
        <end position="25"/>
    </location>
</feature>
<dbReference type="SMART" id="SM00369">
    <property type="entry name" value="LRR_TYP"/>
    <property type="match status" value="7"/>
</dbReference>
<evidence type="ECO:0000313" key="4">
    <source>
        <dbReference type="EMBL" id="KAJ6647275.1"/>
    </source>
</evidence>
<comment type="caution">
    <text evidence="4">The sequence shown here is derived from an EMBL/GenBank/DDBJ whole genome shotgun (WGS) entry which is preliminary data.</text>
</comment>
<organism evidence="4 5">
    <name type="scientific">Pseudolycoriella hygida</name>
    <dbReference type="NCBI Taxonomy" id="35572"/>
    <lineage>
        <taxon>Eukaryota</taxon>
        <taxon>Metazoa</taxon>
        <taxon>Ecdysozoa</taxon>
        <taxon>Arthropoda</taxon>
        <taxon>Hexapoda</taxon>
        <taxon>Insecta</taxon>
        <taxon>Pterygota</taxon>
        <taxon>Neoptera</taxon>
        <taxon>Endopterygota</taxon>
        <taxon>Diptera</taxon>
        <taxon>Nematocera</taxon>
        <taxon>Sciaroidea</taxon>
        <taxon>Sciaridae</taxon>
        <taxon>Pseudolycoriella</taxon>
    </lineage>
</organism>
<keyword evidence="1" id="KW-0433">Leucine-rich repeat</keyword>
<dbReference type="SUPFAM" id="SSF52058">
    <property type="entry name" value="L domain-like"/>
    <property type="match status" value="1"/>
</dbReference>
<keyword evidence="5" id="KW-1185">Reference proteome</keyword>
<reference evidence="4" key="1">
    <citation type="submission" date="2022-07" db="EMBL/GenBank/DDBJ databases">
        <authorList>
            <person name="Trinca V."/>
            <person name="Uliana J.V.C."/>
            <person name="Torres T.T."/>
            <person name="Ward R.J."/>
            <person name="Monesi N."/>
        </authorList>
    </citation>
    <scope>NUCLEOTIDE SEQUENCE</scope>
    <source>
        <strain evidence="4">HSMRA1968</strain>
        <tissue evidence="4">Whole embryos</tissue>
    </source>
</reference>
<keyword evidence="2" id="KW-0677">Repeat</keyword>
<dbReference type="OrthoDB" id="7739973at2759"/>
<dbReference type="AlphaFoldDB" id="A0A9Q0S8L4"/>
<dbReference type="PANTHER" id="PTHR45712">
    <property type="entry name" value="AGAP008170-PA"/>
    <property type="match status" value="1"/>
</dbReference>
<dbReference type="PANTHER" id="PTHR45712:SF22">
    <property type="entry name" value="INSULIN-LIKE GROWTH FACTOR-BINDING PROTEIN COMPLEX ACID LABILE SUBUNIT"/>
    <property type="match status" value="1"/>
</dbReference>
<dbReference type="InterPro" id="IPR003591">
    <property type="entry name" value="Leu-rich_rpt_typical-subtyp"/>
</dbReference>
<dbReference type="SMART" id="SM00365">
    <property type="entry name" value="LRR_SD22"/>
    <property type="match status" value="5"/>
</dbReference>
<proteinExistence type="predicted"/>
<dbReference type="Pfam" id="PF13855">
    <property type="entry name" value="LRR_8"/>
    <property type="match status" value="2"/>
</dbReference>
<dbReference type="Pfam" id="PF13306">
    <property type="entry name" value="LRR_5"/>
    <property type="match status" value="1"/>
</dbReference>
<evidence type="ECO:0000256" key="3">
    <source>
        <dbReference type="SAM" id="SignalP"/>
    </source>
</evidence>
<evidence type="ECO:0000313" key="5">
    <source>
        <dbReference type="Proteomes" id="UP001151699"/>
    </source>
</evidence>
<accession>A0A9Q0S8L4</accession>
<evidence type="ECO:0000256" key="1">
    <source>
        <dbReference type="ARBA" id="ARBA00022614"/>
    </source>
</evidence>
<name>A0A9Q0S8L4_9DIPT</name>
<protein>
    <submittedName>
        <fullName evidence="4">Toll-like receptor 7</fullName>
    </submittedName>
</protein>
<keyword evidence="4" id="KW-0675">Receptor</keyword>
<dbReference type="Gene3D" id="3.80.10.10">
    <property type="entry name" value="Ribonuclease Inhibitor"/>
    <property type="match status" value="3"/>
</dbReference>
<sequence>MCRLLLQITIVLALGYAWLMPFSCATSIVKVRCDEDVEFFCMVTQKLDIKERVHFDFVSADKWNNTKVFKIISQNHITSIPTGIFQRFPHLIKVYVRTGLNSIRKEDFEGADNVLRLDLEYNNIESIAADLFSDLKRLEDIYLSYNQLKNIESNAFYGLDNLHRIELSNNSLTAITTNMFCGLNNLMELILNNNRIELIEDEALNLPKLKKLILTNNRIHSLSDSTFSHSPQLQWIDVNENGLRNIAKSLYDLRKLERLQLEDNKIDDIEMDSLGRLPSLTSLKLRNSGFKVTNLNTELHVKYNSVIHLDLAKNWIEVTDILQRLKNFVNLEVLLLDENNLTDIDGIEKVWSIFPKIQHVAITRNKLTCDRVEEIYESHKNNSKFLIEVFMPRLPQILLHENKNEKKVHGVVCL</sequence>
<dbReference type="EMBL" id="WJQU01000001">
    <property type="protein sequence ID" value="KAJ6647275.1"/>
    <property type="molecule type" value="Genomic_DNA"/>
</dbReference>
<evidence type="ECO:0000256" key="2">
    <source>
        <dbReference type="ARBA" id="ARBA00022737"/>
    </source>
</evidence>
<feature type="chain" id="PRO_5040254677" evidence="3">
    <location>
        <begin position="26"/>
        <end position="414"/>
    </location>
</feature>
<dbReference type="InterPro" id="IPR001611">
    <property type="entry name" value="Leu-rich_rpt"/>
</dbReference>
<dbReference type="InterPro" id="IPR032675">
    <property type="entry name" value="LRR_dom_sf"/>
</dbReference>
<dbReference type="PROSITE" id="PS51450">
    <property type="entry name" value="LRR"/>
    <property type="match status" value="3"/>
</dbReference>